<dbReference type="Proteomes" id="UP000541136">
    <property type="component" value="Unassembled WGS sequence"/>
</dbReference>
<feature type="region of interest" description="Disordered" evidence="3">
    <location>
        <begin position="1"/>
        <end position="23"/>
    </location>
</feature>
<dbReference type="GO" id="GO:0042602">
    <property type="term" value="F:riboflavin reductase (NADPH) activity"/>
    <property type="evidence" value="ECO:0007669"/>
    <property type="project" value="TreeGrafter"/>
</dbReference>
<sequence>MPYPTAAAPRFDGSACPPPPQAPGDLDPRALRTLLGSYPTGVAIVTTRASGGRRVGLTINSFASLSLDPPLVLWSLGNHSPSLGIFRDSRHFAIHVLARDQQALARRFADPSVRDKFEGVATHDTPEGVPLIDGALTALVCAHDRCCDAGDHLLLIGRIVGTRQCGGTPLVFHAGRYAALAPA</sequence>
<dbReference type="PANTHER" id="PTHR30466:SF11">
    <property type="entry name" value="FLAVIN-DEPENDENT MONOOXYGENASE, REDUCTASE SUBUNIT HSAB"/>
    <property type="match status" value="1"/>
</dbReference>
<dbReference type="InterPro" id="IPR012349">
    <property type="entry name" value="Split_barrel_FMN-bd"/>
</dbReference>
<dbReference type="AlphaFoldDB" id="A0A7W9TM32"/>
<accession>A0A7W9TM32</accession>
<dbReference type="SMART" id="SM00903">
    <property type="entry name" value="Flavin_Reduct"/>
    <property type="match status" value="1"/>
</dbReference>
<evidence type="ECO:0000259" key="4">
    <source>
        <dbReference type="SMART" id="SM00903"/>
    </source>
</evidence>
<reference evidence="5 6" key="1">
    <citation type="submission" date="2020-08" db="EMBL/GenBank/DDBJ databases">
        <title>Genomic Encyclopedia of Type Strains, Phase IV (KMG-IV): sequencing the most valuable type-strain genomes for metagenomic binning, comparative biology and taxonomic classification.</title>
        <authorList>
            <person name="Goeker M."/>
        </authorList>
    </citation>
    <scope>NUCLEOTIDE SEQUENCE [LARGE SCALE GENOMIC DNA]</scope>
    <source>
        <strain evidence="5 6">DSM 12141</strain>
    </source>
</reference>
<dbReference type="InterPro" id="IPR002563">
    <property type="entry name" value="Flavin_Rdtase-like_dom"/>
</dbReference>
<evidence type="ECO:0000313" key="6">
    <source>
        <dbReference type="Proteomes" id="UP000541136"/>
    </source>
</evidence>
<dbReference type="Gene3D" id="2.30.110.10">
    <property type="entry name" value="Electron Transport, Fmn-binding Protein, Chain A"/>
    <property type="match status" value="1"/>
</dbReference>
<dbReference type="SUPFAM" id="SSF50475">
    <property type="entry name" value="FMN-binding split barrel"/>
    <property type="match status" value="1"/>
</dbReference>
<evidence type="ECO:0000256" key="3">
    <source>
        <dbReference type="SAM" id="MobiDB-lite"/>
    </source>
</evidence>
<dbReference type="InterPro" id="IPR050268">
    <property type="entry name" value="NADH-dep_flavin_reductase"/>
</dbReference>
<dbReference type="RefSeq" id="WP_151025056.1">
    <property type="nucleotide sequence ID" value="NZ_JACHIB010000005.1"/>
</dbReference>
<organism evidence="5 6">
    <name type="scientific">Castellaniella defragrans</name>
    <name type="common">Alcaligenes defragrans</name>
    <dbReference type="NCBI Taxonomy" id="75697"/>
    <lineage>
        <taxon>Bacteria</taxon>
        <taxon>Pseudomonadati</taxon>
        <taxon>Pseudomonadota</taxon>
        <taxon>Betaproteobacteria</taxon>
        <taxon>Burkholderiales</taxon>
        <taxon>Alcaligenaceae</taxon>
        <taxon>Castellaniella</taxon>
    </lineage>
</organism>
<dbReference type="PANTHER" id="PTHR30466">
    <property type="entry name" value="FLAVIN REDUCTASE"/>
    <property type="match status" value="1"/>
</dbReference>
<protein>
    <submittedName>
        <fullName evidence="5">Flavin reductase (DIM6/NTAB) family NADH-FMN oxidoreductase RutF</fullName>
    </submittedName>
</protein>
<evidence type="ECO:0000256" key="2">
    <source>
        <dbReference type="ARBA" id="ARBA00023002"/>
    </source>
</evidence>
<evidence type="ECO:0000313" key="5">
    <source>
        <dbReference type="EMBL" id="MBB6083054.1"/>
    </source>
</evidence>
<dbReference type="EMBL" id="JACHIB010000005">
    <property type="protein sequence ID" value="MBB6083054.1"/>
    <property type="molecule type" value="Genomic_DNA"/>
</dbReference>
<feature type="domain" description="Flavin reductase like" evidence="4">
    <location>
        <begin position="35"/>
        <end position="179"/>
    </location>
</feature>
<dbReference type="GO" id="GO:0010181">
    <property type="term" value="F:FMN binding"/>
    <property type="evidence" value="ECO:0007669"/>
    <property type="project" value="InterPro"/>
</dbReference>
<keyword evidence="2" id="KW-0560">Oxidoreductase</keyword>
<dbReference type="Pfam" id="PF01613">
    <property type="entry name" value="Flavin_Reduct"/>
    <property type="match status" value="1"/>
</dbReference>
<evidence type="ECO:0000256" key="1">
    <source>
        <dbReference type="ARBA" id="ARBA00008898"/>
    </source>
</evidence>
<name>A0A7W9TM32_CASDE</name>
<comment type="similarity">
    <text evidence="1">Belongs to the non-flavoprotein flavin reductase family.</text>
</comment>
<comment type="caution">
    <text evidence="5">The sequence shown here is derived from an EMBL/GenBank/DDBJ whole genome shotgun (WGS) entry which is preliminary data.</text>
</comment>
<proteinExistence type="inferred from homology"/>
<gene>
    <name evidence="5" type="ORF">HNR28_001089</name>
</gene>